<dbReference type="AlphaFoldDB" id="A0A3L9DMC7"/>
<accession>A0A3L9DMC7</accession>
<evidence type="ECO:0000313" key="2">
    <source>
        <dbReference type="EMBL" id="RLY01854.1"/>
    </source>
</evidence>
<reference evidence="2 3" key="1">
    <citation type="submission" date="2018-10" db="EMBL/GenBank/DDBJ databases">
        <title>Streptococcus hillyeri sp. nov., isolated from equine tracheal sample.</title>
        <authorList>
            <person name="Macfadyen A.C."/>
            <person name="Waller A."/>
            <person name="Paterson G.K."/>
        </authorList>
    </citation>
    <scope>NUCLEOTIDE SEQUENCE [LARGE SCALE GENOMIC DNA]</scope>
    <source>
        <strain evidence="2 3">28462</strain>
    </source>
</reference>
<keyword evidence="1" id="KW-0802">TPR repeat</keyword>
<dbReference type="PROSITE" id="PS50005">
    <property type="entry name" value="TPR"/>
    <property type="match status" value="1"/>
</dbReference>
<sequence length="314" mass="35787">MADNDKIVNLKKYRADKEFDDDLFENLLNMSDEEIDDFYDSIAFGDGLNVDGPSGKELLAEIRRLEELESDGYLAWMMSSEKSWLNLDARPYLSLKMDLAVLYKQNGLYQKALEHVMQMFREDPNDSLGCRYEILALYILKSDYTMADAFFRSRKEHELDAMMAIPMLVSAILSGADKQAGVLIEQLCNQVDGFFEFCLLEAFPMARVLDAGTVEFYEANSNNSLYISLYSILPLLLTTSAYIQAYLNDYFSDDAVYLEDFGILSSAQLLSLNDYDIKTATDIQHYSEEELLTIPKIGKVTLKKLKEAGVVFKK</sequence>
<dbReference type="SUPFAM" id="SSF47789">
    <property type="entry name" value="C-terminal domain of RNA polymerase alpha subunit"/>
    <property type="match status" value="1"/>
</dbReference>
<evidence type="ECO:0000313" key="3">
    <source>
        <dbReference type="Proteomes" id="UP000279194"/>
    </source>
</evidence>
<gene>
    <name evidence="2" type="ORF">EAF07_08765</name>
</gene>
<comment type="caution">
    <text evidence="2">The sequence shown here is derived from an EMBL/GenBank/DDBJ whole genome shotgun (WGS) entry which is preliminary data.</text>
</comment>
<dbReference type="EMBL" id="RCVM01000021">
    <property type="protein sequence ID" value="RLY01854.1"/>
    <property type="molecule type" value="Genomic_DNA"/>
</dbReference>
<keyword evidence="3" id="KW-1185">Reference proteome</keyword>
<dbReference type="OrthoDB" id="2214899at2"/>
<name>A0A3L9DMC7_9STRE</name>
<protein>
    <submittedName>
        <fullName evidence="2">Uncharacterized protein</fullName>
    </submittedName>
</protein>
<dbReference type="RefSeq" id="WP_121836179.1">
    <property type="nucleotide sequence ID" value="NZ_CP163513.1"/>
</dbReference>
<dbReference type="Gene3D" id="1.10.150.20">
    <property type="entry name" value="5' to 3' exonuclease, C-terminal subdomain"/>
    <property type="match status" value="1"/>
</dbReference>
<feature type="repeat" description="TPR" evidence="1">
    <location>
        <begin position="93"/>
        <end position="126"/>
    </location>
</feature>
<organism evidence="2 3">
    <name type="scientific">Streptococcus hillyeri</name>
    <dbReference type="NCBI Taxonomy" id="2282420"/>
    <lineage>
        <taxon>Bacteria</taxon>
        <taxon>Bacillati</taxon>
        <taxon>Bacillota</taxon>
        <taxon>Bacilli</taxon>
        <taxon>Lactobacillales</taxon>
        <taxon>Streptococcaceae</taxon>
        <taxon>Streptococcus</taxon>
    </lineage>
</organism>
<dbReference type="Proteomes" id="UP000279194">
    <property type="component" value="Unassembled WGS sequence"/>
</dbReference>
<evidence type="ECO:0000256" key="1">
    <source>
        <dbReference type="PROSITE-ProRule" id="PRU00339"/>
    </source>
</evidence>
<dbReference type="InterPro" id="IPR019734">
    <property type="entry name" value="TPR_rpt"/>
</dbReference>
<proteinExistence type="predicted"/>